<evidence type="ECO:0000313" key="3">
    <source>
        <dbReference type="Proteomes" id="UP000006693"/>
    </source>
</evidence>
<organism evidence="2 3">
    <name type="scientific">Burkholderia mallei (strain ATCC 23344)</name>
    <dbReference type="NCBI Taxonomy" id="243160"/>
    <lineage>
        <taxon>Bacteria</taxon>
        <taxon>Pseudomonadati</taxon>
        <taxon>Pseudomonadota</taxon>
        <taxon>Betaproteobacteria</taxon>
        <taxon>Burkholderiales</taxon>
        <taxon>Burkholderiaceae</taxon>
        <taxon>Burkholderia</taxon>
        <taxon>pseudomallei group</taxon>
    </lineage>
</organism>
<feature type="region of interest" description="Disordered" evidence="1">
    <location>
        <begin position="1"/>
        <end position="64"/>
    </location>
</feature>
<keyword evidence="3" id="KW-1185">Reference proteome</keyword>
<accession>A0A0H2WBU3</accession>
<gene>
    <name evidence="2" type="ordered locus">BMAA1183</name>
</gene>
<dbReference type="HOGENOM" id="CLU_2714608_0_0_4"/>
<dbReference type="AlphaFoldDB" id="A0A0H2WBU3"/>
<evidence type="ECO:0000256" key="1">
    <source>
        <dbReference type="SAM" id="MobiDB-lite"/>
    </source>
</evidence>
<dbReference type="KEGG" id="bma:BMAA1183"/>
<feature type="compositionally biased region" description="Low complexity" evidence="1">
    <location>
        <begin position="32"/>
        <end position="50"/>
    </location>
</feature>
<proteinExistence type="predicted"/>
<dbReference type="EMBL" id="CP000011">
    <property type="protein sequence ID" value="AAU46567.1"/>
    <property type="molecule type" value="Genomic_DNA"/>
</dbReference>
<name>A0A0H2WBU3_BURMA</name>
<evidence type="ECO:0000313" key="2">
    <source>
        <dbReference type="EMBL" id="AAU46567.1"/>
    </source>
</evidence>
<dbReference type="Proteomes" id="UP000006693">
    <property type="component" value="Chromosome 2"/>
</dbReference>
<reference evidence="2 3" key="1">
    <citation type="journal article" date="2004" name="Proc. Natl. Acad. Sci. U.S.A.">
        <title>Structural flexibility in the Burkholderia mallei genome.</title>
        <authorList>
            <person name="Nierman W.C."/>
            <person name="DeShazer D."/>
            <person name="Kim H.S."/>
            <person name="Tettelin H."/>
            <person name="Nelson K.E."/>
            <person name="Feldblyum T."/>
            <person name="Ulrich R.L."/>
            <person name="Ronning C.M."/>
            <person name="Brinkac L.M."/>
            <person name="Daugherty S.C."/>
            <person name="Davidsen T.D."/>
            <person name="Deboy R.T."/>
            <person name="Dimitrov G."/>
            <person name="Dodson R.J."/>
            <person name="Durkin A.S."/>
            <person name="Gwinn M.L."/>
            <person name="Haft D.H."/>
            <person name="Khouri H."/>
            <person name="Kolonay J.F."/>
            <person name="Madupu R."/>
            <person name="Mohammoud Y."/>
            <person name="Nelson W.C."/>
            <person name="Radune D."/>
            <person name="Romero C.M."/>
            <person name="Sarria S."/>
            <person name="Selengut J."/>
            <person name="Shamblin C."/>
            <person name="Sullivan S.A."/>
            <person name="White O."/>
            <person name="Yu Y."/>
            <person name="Zafar N."/>
            <person name="Zhou L."/>
            <person name="Fraser C.M."/>
        </authorList>
    </citation>
    <scope>NUCLEOTIDE SEQUENCE [LARGE SCALE GENOMIC DNA]</scope>
    <source>
        <strain evidence="2 3">ATCC 23344</strain>
    </source>
</reference>
<protein>
    <submittedName>
        <fullName evidence="2">Uncharacterized protein</fullName>
    </submittedName>
</protein>
<sequence>MSHGRGPFVARSRRRRSRDFPPKRRIGEPRSARAGRAGAPLRRGGRASRATQASRRPTDRADAFTVRLQIRI</sequence>
<feature type="compositionally biased region" description="Basic and acidic residues" evidence="1">
    <location>
        <begin position="18"/>
        <end position="31"/>
    </location>
</feature>